<evidence type="ECO:0000313" key="1">
    <source>
        <dbReference type="EMBL" id="CAB4712858.1"/>
    </source>
</evidence>
<reference evidence="1" key="1">
    <citation type="submission" date="2020-05" db="EMBL/GenBank/DDBJ databases">
        <authorList>
            <person name="Chiriac C."/>
            <person name="Salcher M."/>
            <person name="Ghai R."/>
            <person name="Kavagutti S V."/>
        </authorList>
    </citation>
    <scope>NUCLEOTIDE SEQUENCE</scope>
</reference>
<name>A0A6J6QUU5_9ZZZZ</name>
<gene>
    <name evidence="1" type="ORF">UFOPK2582_01515</name>
</gene>
<dbReference type="AlphaFoldDB" id="A0A6J6QUU5"/>
<proteinExistence type="predicted"/>
<sequence>MLGLFIELVQAGALTLFVVPREDRVSVIGDGVNRLGDVGVRQRQDCVKVIDFITIKDLGISATHKVPPAEVVTL</sequence>
<accession>A0A6J6QUU5</accession>
<dbReference type="EMBL" id="CAEZXS010000230">
    <property type="protein sequence ID" value="CAB4712858.1"/>
    <property type="molecule type" value="Genomic_DNA"/>
</dbReference>
<protein>
    <submittedName>
        <fullName evidence="1">Unannotated protein</fullName>
    </submittedName>
</protein>
<organism evidence="1">
    <name type="scientific">freshwater metagenome</name>
    <dbReference type="NCBI Taxonomy" id="449393"/>
    <lineage>
        <taxon>unclassified sequences</taxon>
        <taxon>metagenomes</taxon>
        <taxon>ecological metagenomes</taxon>
    </lineage>
</organism>